<dbReference type="AlphaFoldDB" id="D3Q5B8"/>
<dbReference type="EMBL" id="CP001778">
    <property type="protein sequence ID" value="ADD44167.1"/>
    <property type="molecule type" value="Genomic_DNA"/>
</dbReference>
<accession>D3Q5B8</accession>
<dbReference type="Proteomes" id="UP000000844">
    <property type="component" value="Chromosome"/>
</dbReference>
<name>D3Q5B8_STANL</name>
<keyword evidence="3" id="KW-1185">Reference proteome</keyword>
<dbReference type="eggNOG" id="COG0791">
    <property type="taxonomic scope" value="Bacteria"/>
</dbReference>
<dbReference type="OrthoDB" id="9815778at2"/>
<proteinExistence type="predicted"/>
<reference evidence="2 3" key="1">
    <citation type="journal article" date="2009" name="Stand. Genomic Sci.">
        <title>Complete genome sequence of Stackebrandtia nassauensis type strain (LLR-40K-21).</title>
        <authorList>
            <person name="Munk C."/>
            <person name="Lapidus A."/>
            <person name="Copeland A."/>
            <person name="Jando M."/>
            <person name="Mayilraj S."/>
            <person name="Glavina Del Rio T."/>
            <person name="Nolan M."/>
            <person name="Chen F."/>
            <person name="Lucas S."/>
            <person name="Tice H."/>
            <person name="Cheng J.F."/>
            <person name="Han C."/>
            <person name="Detter J.C."/>
            <person name="Bruce D."/>
            <person name="Goodwin L."/>
            <person name="Chain P."/>
            <person name="Pitluck S."/>
            <person name="Goker M."/>
            <person name="Ovchinikova G."/>
            <person name="Pati A."/>
            <person name="Ivanova N."/>
            <person name="Mavromatis K."/>
            <person name="Chen A."/>
            <person name="Palaniappan K."/>
            <person name="Land M."/>
            <person name="Hauser L."/>
            <person name="Chang Y.J."/>
            <person name="Jeffries C.D."/>
            <person name="Bristow J."/>
            <person name="Eisen J.A."/>
            <person name="Markowitz V."/>
            <person name="Hugenholtz P."/>
            <person name="Kyrpides N.C."/>
            <person name="Klenk H.P."/>
        </authorList>
    </citation>
    <scope>NUCLEOTIDE SEQUENCE [LARGE SCALE GENOMIC DNA]</scope>
    <source>
        <strain evidence="3">DSM 44728 / CIP 108903 / NRRL B-16338 / NBRC 102104 / LLR-40K-21</strain>
    </source>
</reference>
<dbReference type="KEGG" id="sna:Snas_4522"/>
<organism evidence="2 3">
    <name type="scientific">Stackebrandtia nassauensis (strain DSM 44728 / CIP 108903 / NRRL B-16338 / NBRC 102104 / LLR-40K-21)</name>
    <dbReference type="NCBI Taxonomy" id="446470"/>
    <lineage>
        <taxon>Bacteria</taxon>
        <taxon>Bacillati</taxon>
        <taxon>Actinomycetota</taxon>
        <taxon>Actinomycetes</taxon>
        <taxon>Glycomycetales</taxon>
        <taxon>Glycomycetaceae</taxon>
        <taxon>Stackebrandtia</taxon>
    </lineage>
</organism>
<protein>
    <submittedName>
        <fullName evidence="2">Uncharacterized protein</fullName>
    </submittedName>
</protein>
<gene>
    <name evidence="2" type="ordered locus">Snas_4522</name>
</gene>
<feature type="compositionally biased region" description="Basic and acidic residues" evidence="1">
    <location>
        <begin position="104"/>
        <end position="131"/>
    </location>
</feature>
<dbReference type="RefSeq" id="WP_013019738.1">
    <property type="nucleotide sequence ID" value="NC_013947.1"/>
</dbReference>
<evidence type="ECO:0000313" key="3">
    <source>
        <dbReference type="Proteomes" id="UP000000844"/>
    </source>
</evidence>
<dbReference type="STRING" id="446470.Snas_4522"/>
<sequence>MTDSSARHSGRHRRRDLQFDTLRPALAFVAFPAVLTRASRHSLSFVRSALAYRPELNGLRRSLAGVGGVALLSLSLMGATPASGHAESHSEEPPASASSSQSDSTEKREERQEDVIEAKPESNKADKKEAPKPVAGLSGAQMDNAVAIVRVGDKLDISEKGQAIAIATAMQESKLKVLASHAVPESAEYDNEGFGADMDSVGLFQQRPSMGWGSVEECMDVEYSSTIFYKRLKQVSGWDDMAVAEAAQSVQASAFPDAYAQWEDLAYDVVNEVNG</sequence>
<dbReference type="HOGENOM" id="CLU_1011589_0_0_11"/>
<evidence type="ECO:0000313" key="2">
    <source>
        <dbReference type="EMBL" id="ADD44167.1"/>
    </source>
</evidence>
<evidence type="ECO:0000256" key="1">
    <source>
        <dbReference type="SAM" id="MobiDB-lite"/>
    </source>
</evidence>
<feature type="region of interest" description="Disordered" evidence="1">
    <location>
        <begin position="80"/>
        <end position="137"/>
    </location>
</feature>